<sequence length="142" mass="15712">MSEACLCEVTETLAICAGLETSHDVLLQWSALSMLTVQDQCQACKNFLIAGEQMRETTIASRFNPEHGVGVVIRVHMAEVLRAPILGDLQHTGLTRSQTFTPIVSIPPDRLFLHASEISFHRFRRTGKSKRVNLTVCAPLPV</sequence>
<dbReference type="OrthoDB" id="428658at2759"/>
<name>A0A0D0BQT9_9AGAR</name>
<dbReference type="Proteomes" id="UP000053593">
    <property type="component" value="Unassembled WGS sequence"/>
</dbReference>
<evidence type="ECO:0000313" key="2">
    <source>
        <dbReference type="Proteomes" id="UP000053593"/>
    </source>
</evidence>
<protein>
    <submittedName>
        <fullName evidence="1">Uncharacterized protein</fullName>
    </submittedName>
</protein>
<evidence type="ECO:0000313" key="1">
    <source>
        <dbReference type="EMBL" id="KIK57516.1"/>
    </source>
</evidence>
<reference evidence="1 2" key="1">
    <citation type="submission" date="2014-04" db="EMBL/GenBank/DDBJ databases">
        <title>Evolutionary Origins and Diversification of the Mycorrhizal Mutualists.</title>
        <authorList>
            <consortium name="DOE Joint Genome Institute"/>
            <consortium name="Mycorrhizal Genomics Consortium"/>
            <person name="Kohler A."/>
            <person name="Kuo A."/>
            <person name="Nagy L.G."/>
            <person name="Floudas D."/>
            <person name="Copeland A."/>
            <person name="Barry K.W."/>
            <person name="Cichocki N."/>
            <person name="Veneault-Fourrey C."/>
            <person name="LaButti K."/>
            <person name="Lindquist E.A."/>
            <person name="Lipzen A."/>
            <person name="Lundell T."/>
            <person name="Morin E."/>
            <person name="Murat C."/>
            <person name="Riley R."/>
            <person name="Ohm R."/>
            <person name="Sun H."/>
            <person name="Tunlid A."/>
            <person name="Henrissat B."/>
            <person name="Grigoriev I.V."/>
            <person name="Hibbett D.S."/>
            <person name="Martin F."/>
        </authorList>
    </citation>
    <scope>NUCLEOTIDE SEQUENCE [LARGE SCALE GENOMIC DNA]</scope>
    <source>
        <strain evidence="1 2">FD-317 M1</strain>
    </source>
</reference>
<keyword evidence="2" id="KW-1185">Reference proteome</keyword>
<accession>A0A0D0BQT9</accession>
<dbReference type="EMBL" id="KN834790">
    <property type="protein sequence ID" value="KIK57516.1"/>
    <property type="molecule type" value="Genomic_DNA"/>
</dbReference>
<dbReference type="Gene3D" id="3.30.2350.10">
    <property type="entry name" value="Pseudouridine synthase"/>
    <property type="match status" value="1"/>
</dbReference>
<dbReference type="AlphaFoldDB" id="A0A0D0BQT9"/>
<gene>
    <name evidence="1" type="ORF">GYMLUDRAFT_263021</name>
</gene>
<dbReference type="HOGENOM" id="CLU_1816014_0_0_1"/>
<organism evidence="1 2">
    <name type="scientific">Collybiopsis luxurians FD-317 M1</name>
    <dbReference type="NCBI Taxonomy" id="944289"/>
    <lineage>
        <taxon>Eukaryota</taxon>
        <taxon>Fungi</taxon>
        <taxon>Dikarya</taxon>
        <taxon>Basidiomycota</taxon>
        <taxon>Agaricomycotina</taxon>
        <taxon>Agaricomycetes</taxon>
        <taxon>Agaricomycetidae</taxon>
        <taxon>Agaricales</taxon>
        <taxon>Marasmiineae</taxon>
        <taxon>Omphalotaceae</taxon>
        <taxon>Collybiopsis</taxon>
        <taxon>Collybiopsis luxurians</taxon>
    </lineage>
</organism>
<proteinExistence type="predicted"/>